<dbReference type="InterPro" id="IPR015886">
    <property type="entry name" value="H2TH_FPG"/>
</dbReference>
<keyword evidence="5" id="KW-0238">DNA-binding</keyword>
<proteinExistence type="inferred from homology"/>
<evidence type="ECO:0000256" key="8">
    <source>
        <dbReference type="ARBA" id="ARBA00023268"/>
    </source>
</evidence>
<protein>
    <submittedName>
        <fullName evidence="11">Formamidopyrimidine-DNA glycosylase</fullName>
    </submittedName>
</protein>
<dbReference type="RefSeq" id="WP_092591192.1">
    <property type="nucleotide sequence ID" value="NZ_FMWL01000010.1"/>
</dbReference>
<dbReference type="PROSITE" id="PS51068">
    <property type="entry name" value="FPG_CAT"/>
    <property type="match status" value="1"/>
</dbReference>
<evidence type="ECO:0000256" key="5">
    <source>
        <dbReference type="ARBA" id="ARBA00023125"/>
    </source>
</evidence>
<evidence type="ECO:0000256" key="1">
    <source>
        <dbReference type="ARBA" id="ARBA00001668"/>
    </source>
</evidence>
<dbReference type="GO" id="GO:0006284">
    <property type="term" value="P:base-excision repair"/>
    <property type="evidence" value="ECO:0007669"/>
    <property type="project" value="InterPro"/>
</dbReference>
<dbReference type="GO" id="GO:0003906">
    <property type="term" value="F:DNA-(apurinic or apyrimidinic site) endonuclease activity"/>
    <property type="evidence" value="ECO:0007669"/>
    <property type="project" value="InterPro"/>
</dbReference>
<dbReference type="GO" id="GO:0008270">
    <property type="term" value="F:zinc ion binding"/>
    <property type="evidence" value="ECO:0007669"/>
    <property type="project" value="InterPro"/>
</dbReference>
<keyword evidence="6" id="KW-0234">DNA repair</keyword>
<name>A0A1G5S0Y6_9FIRM</name>
<dbReference type="OrthoDB" id="9800855at2"/>
<dbReference type="AlphaFoldDB" id="A0A1G5S0Y6"/>
<dbReference type="GO" id="GO:0003684">
    <property type="term" value="F:damaged DNA binding"/>
    <property type="evidence" value="ECO:0007669"/>
    <property type="project" value="InterPro"/>
</dbReference>
<evidence type="ECO:0000313" key="12">
    <source>
        <dbReference type="Proteomes" id="UP000199208"/>
    </source>
</evidence>
<keyword evidence="12" id="KW-1185">Reference proteome</keyword>
<sequence length="275" mass="30665">MLELPEAKIIARQLGETVCGREIITVVMNNAPHKFAFYSGDPIHYQSLLKGQRFETALAYGGMVELRSHDIRMVFSDGANLRLHDKGVQRPHKHQMLIEFSDGTALSGVVQMYGGLWCFKESTFENAYRKAALEKPSPLTSAFSKDYFQALIGLENVQKLSVKAFLATEQRVPGFGNGVLQDVLWSAHIHPKRKVHSLDLSEKDLLYHSIREVLGQMLSLGGRDTEKDLFGKNGGYYTHMSKLHAAEGCAMCGGTISKEAYLGGSIYYCLKCQKL</sequence>
<evidence type="ECO:0000313" key="11">
    <source>
        <dbReference type="EMBL" id="SCZ80032.1"/>
    </source>
</evidence>
<dbReference type="GO" id="GO:0016829">
    <property type="term" value="F:lyase activity"/>
    <property type="evidence" value="ECO:0007669"/>
    <property type="project" value="UniProtKB-KW"/>
</dbReference>
<dbReference type="InterPro" id="IPR035937">
    <property type="entry name" value="FPG_N"/>
</dbReference>
<evidence type="ECO:0000256" key="2">
    <source>
        <dbReference type="ARBA" id="ARBA00009409"/>
    </source>
</evidence>
<keyword evidence="4" id="KW-0378">Hydrolase</keyword>
<keyword evidence="7" id="KW-0456">Lyase</keyword>
<dbReference type="SUPFAM" id="SSF57716">
    <property type="entry name" value="Glucocorticoid receptor-like (DNA-binding domain)"/>
    <property type="match status" value="1"/>
</dbReference>
<comment type="similarity">
    <text evidence="2">Belongs to the FPG family.</text>
</comment>
<keyword evidence="8" id="KW-0511">Multifunctional enzyme</keyword>
<dbReference type="EMBL" id="FMWL01000010">
    <property type="protein sequence ID" value="SCZ80032.1"/>
    <property type="molecule type" value="Genomic_DNA"/>
</dbReference>
<evidence type="ECO:0000256" key="6">
    <source>
        <dbReference type="ARBA" id="ARBA00023204"/>
    </source>
</evidence>
<dbReference type="PANTHER" id="PTHR22993:SF9">
    <property type="entry name" value="FORMAMIDOPYRIMIDINE-DNA GLYCOSYLASE"/>
    <property type="match status" value="1"/>
</dbReference>
<dbReference type="InterPro" id="IPR010979">
    <property type="entry name" value="Ribosomal_uS13-like_H2TH"/>
</dbReference>
<dbReference type="PANTHER" id="PTHR22993">
    <property type="entry name" value="FORMAMIDOPYRIMIDINE-DNA GLYCOSYLASE"/>
    <property type="match status" value="1"/>
</dbReference>
<organism evidence="11 12">
    <name type="scientific">Acidaminobacter hydrogenoformans DSM 2784</name>
    <dbReference type="NCBI Taxonomy" id="1120920"/>
    <lineage>
        <taxon>Bacteria</taxon>
        <taxon>Bacillati</taxon>
        <taxon>Bacillota</taxon>
        <taxon>Clostridia</taxon>
        <taxon>Peptostreptococcales</taxon>
        <taxon>Acidaminobacteraceae</taxon>
        <taxon>Acidaminobacter</taxon>
    </lineage>
</organism>
<dbReference type="SMART" id="SM01232">
    <property type="entry name" value="H2TH"/>
    <property type="match status" value="1"/>
</dbReference>
<evidence type="ECO:0000256" key="4">
    <source>
        <dbReference type="ARBA" id="ARBA00022801"/>
    </source>
</evidence>
<dbReference type="GO" id="GO:0034039">
    <property type="term" value="F:8-oxo-7,8-dihydroguanine DNA N-glycosylase activity"/>
    <property type="evidence" value="ECO:0007669"/>
    <property type="project" value="TreeGrafter"/>
</dbReference>
<dbReference type="InterPro" id="IPR012319">
    <property type="entry name" value="FPG_cat"/>
</dbReference>
<dbReference type="Gene3D" id="1.10.8.50">
    <property type="match status" value="1"/>
</dbReference>
<evidence type="ECO:0000259" key="10">
    <source>
        <dbReference type="PROSITE" id="PS51068"/>
    </source>
</evidence>
<accession>A0A1G5S0Y6</accession>
<feature type="domain" description="Formamidopyrimidine-DNA glycosylase catalytic" evidence="10">
    <location>
        <begin position="2"/>
        <end position="84"/>
    </location>
</feature>
<evidence type="ECO:0000256" key="7">
    <source>
        <dbReference type="ARBA" id="ARBA00023239"/>
    </source>
</evidence>
<gene>
    <name evidence="11" type="ORF">SAMN03080599_02067</name>
</gene>
<comment type="catalytic activity">
    <reaction evidence="1">
        <text>Hydrolysis of DNA containing ring-opened 7-methylguanine residues, releasing 2,6-diamino-4-hydroxy-5-(N-methyl)formamidopyrimidine.</text>
        <dbReference type="EC" id="3.2.2.23"/>
    </reaction>
</comment>
<reference evidence="11 12" key="1">
    <citation type="submission" date="2016-10" db="EMBL/GenBank/DDBJ databases">
        <authorList>
            <person name="de Groot N.N."/>
        </authorList>
    </citation>
    <scope>NUCLEOTIDE SEQUENCE [LARGE SCALE GENOMIC DNA]</scope>
    <source>
        <strain evidence="11 12">DSM 2784</strain>
    </source>
</reference>
<evidence type="ECO:0000256" key="3">
    <source>
        <dbReference type="ARBA" id="ARBA00022763"/>
    </source>
</evidence>
<evidence type="ECO:0000256" key="9">
    <source>
        <dbReference type="ARBA" id="ARBA00023295"/>
    </source>
</evidence>
<dbReference type="Proteomes" id="UP000199208">
    <property type="component" value="Unassembled WGS sequence"/>
</dbReference>
<dbReference type="SUPFAM" id="SSF46946">
    <property type="entry name" value="S13-like H2TH domain"/>
    <property type="match status" value="1"/>
</dbReference>
<keyword evidence="9" id="KW-0326">Glycosidase</keyword>
<keyword evidence="3" id="KW-0227">DNA damage</keyword>
<dbReference type="SUPFAM" id="SSF81624">
    <property type="entry name" value="N-terminal domain of MutM-like DNA repair proteins"/>
    <property type="match status" value="1"/>
</dbReference>
<dbReference type="Pfam" id="PF06831">
    <property type="entry name" value="H2TH"/>
    <property type="match status" value="1"/>
</dbReference>
<dbReference type="STRING" id="1120920.SAMN03080599_02067"/>